<evidence type="ECO:0000256" key="1">
    <source>
        <dbReference type="SAM" id="Phobius"/>
    </source>
</evidence>
<feature type="transmembrane region" description="Helical" evidence="1">
    <location>
        <begin position="12"/>
        <end position="31"/>
    </location>
</feature>
<dbReference type="WBParaSite" id="Minc3s00533g13869">
    <property type="protein sequence ID" value="Minc3s00533g13869"/>
    <property type="gene ID" value="Minc3s00533g13869"/>
</dbReference>
<reference evidence="3" key="1">
    <citation type="submission" date="2022-11" db="UniProtKB">
        <authorList>
            <consortium name="WormBaseParasite"/>
        </authorList>
    </citation>
    <scope>IDENTIFICATION</scope>
</reference>
<dbReference type="Proteomes" id="UP000887563">
    <property type="component" value="Unplaced"/>
</dbReference>
<evidence type="ECO:0000313" key="2">
    <source>
        <dbReference type="Proteomes" id="UP000887563"/>
    </source>
</evidence>
<protein>
    <submittedName>
        <fullName evidence="3">Candidate secreted effector</fullName>
    </submittedName>
</protein>
<keyword evidence="1" id="KW-1133">Transmembrane helix</keyword>
<name>A0A914LHK0_MELIC</name>
<organism evidence="2 3">
    <name type="scientific">Meloidogyne incognita</name>
    <name type="common">Southern root-knot nematode worm</name>
    <name type="synonym">Oxyuris incognita</name>
    <dbReference type="NCBI Taxonomy" id="6306"/>
    <lineage>
        <taxon>Eukaryota</taxon>
        <taxon>Metazoa</taxon>
        <taxon>Ecdysozoa</taxon>
        <taxon>Nematoda</taxon>
        <taxon>Chromadorea</taxon>
        <taxon>Rhabditida</taxon>
        <taxon>Tylenchina</taxon>
        <taxon>Tylenchomorpha</taxon>
        <taxon>Tylenchoidea</taxon>
        <taxon>Meloidogynidae</taxon>
        <taxon>Meloidogyninae</taxon>
        <taxon>Meloidogyne</taxon>
        <taxon>Meloidogyne incognita group</taxon>
    </lineage>
</organism>
<keyword evidence="1" id="KW-0472">Membrane</keyword>
<dbReference type="AlphaFoldDB" id="A0A914LHK0"/>
<keyword evidence="1" id="KW-0812">Transmembrane</keyword>
<sequence>MDSQPSSLFHTFILYTNIGVCIFIVLSFLYFHFTWRNGRNRLPDRPRFSQASTFWNELNSTSTTNRLMTNNNNRNLEEEAKLLRISNKLIDDSESSAGEDSAFFNIN</sequence>
<evidence type="ECO:0000313" key="3">
    <source>
        <dbReference type="WBParaSite" id="Minc3s00533g13869"/>
    </source>
</evidence>
<accession>A0A914LHK0</accession>
<keyword evidence="2" id="KW-1185">Reference proteome</keyword>
<proteinExistence type="predicted"/>